<evidence type="ECO:0000256" key="5">
    <source>
        <dbReference type="ARBA" id="ARBA00022692"/>
    </source>
</evidence>
<evidence type="ECO:0000256" key="8">
    <source>
        <dbReference type="ARBA" id="ARBA00023136"/>
    </source>
</evidence>
<organism evidence="11 12">
    <name type="scientific">Acutalibacter muris</name>
    <dbReference type="NCBI Taxonomy" id="1796620"/>
    <lineage>
        <taxon>Bacteria</taxon>
        <taxon>Bacillati</taxon>
        <taxon>Bacillota</taxon>
        <taxon>Clostridia</taxon>
        <taxon>Eubacteriales</taxon>
        <taxon>Acutalibacteraceae</taxon>
        <taxon>Acutalibacter</taxon>
    </lineage>
</organism>
<evidence type="ECO:0000259" key="10">
    <source>
        <dbReference type="PROSITE" id="PS50928"/>
    </source>
</evidence>
<keyword evidence="8 9" id="KW-0472">Membrane</keyword>
<dbReference type="InterPro" id="IPR043429">
    <property type="entry name" value="ArtM/GltK/GlnP/TcyL/YhdX-like"/>
</dbReference>
<keyword evidence="12" id="KW-1185">Reference proteome</keyword>
<evidence type="ECO:0000256" key="4">
    <source>
        <dbReference type="ARBA" id="ARBA00022475"/>
    </source>
</evidence>
<dbReference type="InterPro" id="IPR035906">
    <property type="entry name" value="MetI-like_sf"/>
</dbReference>
<dbReference type="PROSITE" id="PS50928">
    <property type="entry name" value="ABC_TM1"/>
    <property type="match status" value="1"/>
</dbReference>
<name>A0ABN5A488_9FIRM</name>
<evidence type="ECO:0000256" key="7">
    <source>
        <dbReference type="ARBA" id="ARBA00022989"/>
    </source>
</evidence>
<proteinExistence type="inferred from homology"/>
<dbReference type="RefSeq" id="WP_066539494.1">
    <property type="nucleotide sequence ID" value="NZ_CAJTCQ010000005.1"/>
</dbReference>
<dbReference type="NCBIfam" id="TIGR01726">
    <property type="entry name" value="HEQRo_perm_3TM"/>
    <property type="match status" value="1"/>
</dbReference>
<dbReference type="CDD" id="cd06261">
    <property type="entry name" value="TM_PBP2"/>
    <property type="match status" value="1"/>
</dbReference>
<dbReference type="PANTHER" id="PTHR30614">
    <property type="entry name" value="MEMBRANE COMPONENT OF AMINO ACID ABC TRANSPORTER"/>
    <property type="match status" value="1"/>
</dbReference>
<evidence type="ECO:0000256" key="3">
    <source>
        <dbReference type="ARBA" id="ARBA00022448"/>
    </source>
</evidence>
<dbReference type="PANTHER" id="PTHR30614:SF20">
    <property type="entry name" value="GLUTAMINE TRANSPORT SYSTEM PERMEASE PROTEIN GLNP"/>
    <property type="match status" value="1"/>
</dbReference>
<evidence type="ECO:0000256" key="6">
    <source>
        <dbReference type="ARBA" id="ARBA00022970"/>
    </source>
</evidence>
<evidence type="ECO:0000256" key="9">
    <source>
        <dbReference type="RuleBase" id="RU363032"/>
    </source>
</evidence>
<comment type="subcellular location">
    <subcellularLocation>
        <location evidence="1 9">Cell membrane</location>
        <topology evidence="1 9">Multi-pass membrane protein</topology>
    </subcellularLocation>
</comment>
<feature type="transmembrane region" description="Helical" evidence="9">
    <location>
        <begin position="171"/>
        <end position="192"/>
    </location>
</feature>
<feature type="transmembrane region" description="Helical" evidence="9">
    <location>
        <begin position="62"/>
        <end position="85"/>
    </location>
</feature>
<dbReference type="Gene3D" id="1.10.3720.10">
    <property type="entry name" value="MetI-like"/>
    <property type="match status" value="1"/>
</dbReference>
<keyword evidence="4" id="KW-1003">Cell membrane</keyword>
<keyword evidence="7 9" id="KW-1133">Transmembrane helix</keyword>
<feature type="transmembrane region" description="Helical" evidence="9">
    <location>
        <begin position="32"/>
        <end position="50"/>
    </location>
</feature>
<dbReference type="EMBL" id="CP021422">
    <property type="protein sequence ID" value="ASB41661.1"/>
    <property type="molecule type" value="Genomic_DNA"/>
</dbReference>
<feature type="domain" description="ABC transmembrane type-1" evidence="10">
    <location>
        <begin position="26"/>
        <end position="216"/>
    </location>
</feature>
<gene>
    <name evidence="11" type="ORF">ADH66_13935</name>
</gene>
<dbReference type="Proteomes" id="UP000196710">
    <property type="component" value="Chromosome"/>
</dbReference>
<keyword evidence="5 9" id="KW-0812">Transmembrane</keyword>
<dbReference type="Pfam" id="PF00528">
    <property type="entry name" value="BPD_transp_1"/>
    <property type="match status" value="1"/>
</dbReference>
<feature type="transmembrane region" description="Helical" evidence="9">
    <location>
        <begin position="198"/>
        <end position="219"/>
    </location>
</feature>
<evidence type="ECO:0000313" key="12">
    <source>
        <dbReference type="Proteomes" id="UP000196710"/>
    </source>
</evidence>
<keyword evidence="3 9" id="KW-0813">Transport</keyword>
<dbReference type="InterPro" id="IPR010065">
    <property type="entry name" value="AA_ABC_transptr_permease_3TM"/>
</dbReference>
<feature type="transmembrane region" description="Helical" evidence="9">
    <location>
        <begin position="91"/>
        <end position="112"/>
    </location>
</feature>
<sequence>MDLSQIVPNIVKIWQQYWQVFLLEGVMNTLKLTAIAVLFGVILGTLVAMAKMCRFKVVRFIIGVYIEVIRGTPILLQLYIFYFVLPQLLPFLALSPFMWVALALCINSSAYVSEVIRAGIQAVDKGQTEAARSLGLSGRQTMTRIVLPQAVRNILPALGNEFIMMLKETSLASTFFLGDLMTSYLLVGGATYLRFEALIIVGVIYLCLTFPLSKVVAAFERRMARGTAD</sequence>
<protein>
    <submittedName>
        <fullName evidence="11">Amino acid ABC transporter permease</fullName>
    </submittedName>
</protein>
<dbReference type="InterPro" id="IPR000515">
    <property type="entry name" value="MetI-like"/>
</dbReference>
<evidence type="ECO:0000256" key="2">
    <source>
        <dbReference type="ARBA" id="ARBA00010072"/>
    </source>
</evidence>
<evidence type="ECO:0000256" key="1">
    <source>
        <dbReference type="ARBA" id="ARBA00004651"/>
    </source>
</evidence>
<reference evidence="12" key="1">
    <citation type="submission" date="2017-05" db="EMBL/GenBank/DDBJ databases">
        <title>Improved OligoMM genomes.</title>
        <authorList>
            <person name="Garzetti D."/>
        </authorList>
    </citation>
    <scope>NUCLEOTIDE SEQUENCE [LARGE SCALE GENOMIC DNA]</scope>
    <source>
        <strain evidence="12">KB18</strain>
    </source>
</reference>
<evidence type="ECO:0000313" key="11">
    <source>
        <dbReference type="EMBL" id="ASB41661.1"/>
    </source>
</evidence>
<accession>A0ABN5A488</accession>
<keyword evidence="6" id="KW-0029">Amino-acid transport</keyword>
<dbReference type="SUPFAM" id="SSF161098">
    <property type="entry name" value="MetI-like"/>
    <property type="match status" value="1"/>
</dbReference>
<comment type="similarity">
    <text evidence="2">Belongs to the binding-protein-dependent transport system permease family. HisMQ subfamily.</text>
</comment>